<reference evidence="2 3" key="1">
    <citation type="submission" date="2019-08" db="EMBL/GenBank/DDBJ databases">
        <title>The genome sequence of a newly discovered highly antifungal drug resistant Aspergillus species, Aspergillus tanneri NIH 1004.</title>
        <authorList>
            <person name="Mounaud S."/>
            <person name="Singh I."/>
            <person name="Joardar V."/>
            <person name="Pakala S."/>
            <person name="Pakala S."/>
            <person name="Venepally P."/>
            <person name="Chung J.K."/>
            <person name="Losada L."/>
            <person name="Nierman W.C."/>
        </authorList>
    </citation>
    <scope>NUCLEOTIDE SEQUENCE [LARGE SCALE GENOMIC DNA]</scope>
    <source>
        <strain evidence="2 3">NIH1004</strain>
    </source>
</reference>
<comment type="caution">
    <text evidence="2">The sequence shown here is derived from an EMBL/GenBank/DDBJ whole genome shotgun (WGS) entry which is preliminary data.</text>
</comment>
<dbReference type="EMBL" id="QUQM01000002">
    <property type="protein sequence ID" value="KAA8651599.1"/>
    <property type="molecule type" value="Genomic_DNA"/>
</dbReference>
<accession>A0A5M9N3L3</accession>
<dbReference type="Proteomes" id="UP000324241">
    <property type="component" value="Unassembled WGS sequence"/>
</dbReference>
<organism evidence="2 3">
    <name type="scientific">Aspergillus tanneri</name>
    <dbReference type="NCBI Taxonomy" id="1220188"/>
    <lineage>
        <taxon>Eukaryota</taxon>
        <taxon>Fungi</taxon>
        <taxon>Dikarya</taxon>
        <taxon>Ascomycota</taxon>
        <taxon>Pezizomycotina</taxon>
        <taxon>Eurotiomycetes</taxon>
        <taxon>Eurotiomycetidae</taxon>
        <taxon>Eurotiales</taxon>
        <taxon>Aspergillaceae</taxon>
        <taxon>Aspergillus</taxon>
        <taxon>Aspergillus subgen. Circumdati</taxon>
    </lineage>
</organism>
<dbReference type="GeneID" id="54323191"/>
<feature type="region of interest" description="Disordered" evidence="1">
    <location>
        <begin position="56"/>
        <end position="78"/>
    </location>
</feature>
<name>A0A5M9N3L3_9EURO</name>
<evidence type="ECO:0000256" key="1">
    <source>
        <dbReference type="SAM" id="MobiDB-lite"/>
    </source>
</evidence>
<sequence length="92" mass="10280">MARKPRWNDMQAISTYRSGIDFRNSSDVGRPPTPPTVRATAERSSITARRMGALTGRQSTGHSVVARPSSSRRWVTRETGAGHEELALWSRR</sequence>
<protein>
    <submittedName>
        <fullName evidence="2">Uncharacterized protein</fullName>
    </submittedName>
</protein>
<gene>
    <name evidence="2" type="ORF">ATNIH1004_000489</name>
</gene>
<feature type="region of interest" description="Disordered" evidence="1">
    <location>
        <begin position="21"/>
        <end position="43"/>
    </location>
</feature>
<evidence type="ECO:0000313" key="2">
    <source>
        <dbReference type="EMBL" id="KAA8651599.1"/>
    </source>
</evidence>
<evidence type="ECO:0000313" key="3">
    <source>
        <dbReference type="Proteomes" id="UP000324241"/>
    </source>
</evidence>
<feature type="compositionally biased region" description="Polar residues" evidence="1">
    <location>
        <begin position="56"/>
        <end position="73"/>
    </location>
</feature>
<dbReference type="AlphaFoldDB" id="A0A5M9N3L3"/>
<proteinExistence type="predicted"/>
<dbReference type="RefSeq" id="XP_033430960.1">
    <property type="nucleotide sequence ID" value="XM_033565203.1"/>
</dbReference>